<dbReference type="SUPFAM" id="SSF53850">
    <property type="entry name" value="Periplasmic binding protein-like II"/>
    <property type="match status" value="1"/>
</dbReference>
<accession>A0ABZ1BAK2</accession>
<sequence length="245" mass="25886">MAGAVAGEIDIVFSNYVSILQAAGEGLPLRIIRENNRSGPQGIYVPTGSPITGPADLAGASIAINSLGNIQELTARAVLESHGVDPAGLSFVELPPPEMPAALEQGHVDAAWMVEPFLTQVEQRGTATRVVSAFEGPTENLPVAGWTVTQQFLQENPNTVAAFVRAMDAAMTMAVEQPETVTEIIPTYTEISPELAAQLSTPGLAENSDLSDFGTLAELMVEYGLIEDGLDLEEVTVDADELPQE</sequence>
<gene>
    <name evidence="2" type="ORF">U6N30_06145</name>
</gene>
<reference evidence="2 3" key="1">
    <citation type="submission" date="2023-12" db="EMBL/GenBank/DDBJ databases">
        <title>Blastococcus brunescens sp. nov., an actonobacterium isolated from sandstone collected in sahara desert.</title>
        <authorList>
            <person name="Gtari M."/>
            <person name="Ghodhbane F."/>
        </authorList>
    </citation>
    <scope>NUCLEOTIDE SEQUENCE [LARGE SCALE GENOMIC DNA]</scope>
    <source>
        <strain evidence="2 3">BMG 8361</strain>
    </source>
</reference>
<evidence type="ECO:0000313" key="2">
    <source>
        <dbReference type="EMBL" id="WRL66871.1"/>
    </source>
</evidence>
<dbReference type="PANTHER" id="PTHR30024">
    <property type="entry name" value="ALIPHATIC SULFONATES-BINDING PROTEIN-RELATED"/>
    <property type="match status" value="1"/>
</dbReference>
<evidence type="ECO:0000313" key="3">
    <source>
        <dbReference type="Proteomes" id="UP001324287"/>
    </source>
</evidence>
<protein>
    <submittedName>
        <fullName evidence="2">ABC transporter substrate-binding protein</fullName>
    </submittedName>
</protein>
<keyword evidence="3" id="KW-1185">Reference proteome</keyword>
<dbReference type="Gene3D" id="3.40.190.10">
    <property type="entry name" value="Periplasmic binding protein-like II"/>
    <property type="match status" value="2"/>
</dbReference>
<dbReference type="EMBL" id="CP141261">
    <property type="protein sequence ID" value="WRL66871.1"/>
    <property type="molecule type" value="Genomic_DNA"/>
</dbReference>
<dbReference type="InterPro" id="IPR015168">
    <property type="entry name" value="SsuA/THI5"/>
</dbReference>
<organism evidence="2 3">
    <name type="scientific">Blastococcus brunescens</name>
    <dbReference type="NCBI Taxonomy" id="1564165"/>
    <lineage>
        <taxon>Bacteria</taxon>
        <taxon>Bacillati</taxon>
        <taxon>Actinomycetota</taxon>
        <taxon>Actinomycetes</taxon>
        <taxon>Geodermatophilales</taxon>
        <taxon>Geodermatophilaceae</taxon>
        <taxon>Blastococcus</taxon>
    </lineage>
</organism>
<name>A0ABZ1BAK2_9ACTN</name>
<evidence type="ECO:0000259" key="1">
    <source>
        <dbReference type="Pfam" id="PF09084"/>
    </source>
</evidence>
<dbReference type="RefSeq" id="WP_324278182.1">
    <property type="nucleotide sequence ID" value="NZ_CP141261.1"/>
</dbReference>
<feature type="domain" description="SsuA/THI5-like" evidence="1">
    <location>
        <begin position="6"/>
        <end position="180"/>
    </location>
</feature>
<dbReference type="Proteomes" id="UP001324287">
    <property type="component" value="Chromosome"/>
</dbReference>
<dbReference type="Pfam" id="PF09084">
    <property type="entry name" value="NMT1"/>
    <property type="match status" value="1"/>
</dbReference>
<proteinExistence type="predicted"/>